<feature type="domain" description="Multidrug resistance protein MdtA-like barrel-sandwich hybrid" evidence="4">
    <location>
        <begin position="61"/>
        <end position="194"/>
    </location>
</feature>
<dbReference type="Gene3D" id="2.40.420.20">
    <property type="match status" value="1"/>
</dbReference>
<dbReference type="PROSITE" id="PS51257">
    <property type="entry name" value="PROKAR_LIPOPROTEIN"/>
    <property type="match status" value="1"/>
</dbReference>
<feature type="domain" description="Multidrug resistance protein MdtA-like alpha-helical hairpin" evidence="3">
    <location>
        <begin position="99"/>
        <end position="163"/>
    </location>
</feature>
<gene>
    <name evidence="7" type="ORF">QO011_008446</name>
</gene>
<dbReference type="Pfam" id="PF25876">
    <property type="entry name" value="HH_MFP_RND"/>
    <property type="match status" value="1"/>
</dbReference>
<feature type="domain" description="CusB-like beta-barrel" evidence="5">
    <location>
        <begin position="211"/>
        <end position="274"/>
    </location>
</feature>
<sequence>MRPVLAFPAAATLALLLAGCNEDSATPPAPPRPVLSVVVDPQSGRERGYAGVIEPRYHTDLGFRVLGRIIARDVNVGDLVKAGQQLAALDPQISDFTVRSLEASLSNARAQLANTDATLQRQTTLLAQKIASQADFDSAQQAQQAAAAAVTQAEANLAKAREQHGYNRLDADSDGVVTAVDAEVGQTVAAGQTVVSVARPDVREAVVDLGDDEIAALPPGAAFKVTLQIDPSVETAGRVREIAPQADATTRTRRVRIALDDPPAAFRLGTTVTATPKVVLASSIRLPATAILERDGSTFVWVVDEARKSVRRVPVRIGRRADGTVEIAGGLDAGARVVTAGVHSLTDGQAVRFGQGDML</sequence>
<evidence type="ECO:0000259" key="3">
    <source>
        <dbReference type="Pfam" id="PF25876"/>
    </source>
</evidence>
<evidence type="ECO:0000256" key="1">
    <source>
        <dbReference type="ARBA" id="ARBA00009477"/>
    </source>
</evidence>
<keyword evidence="2" id="KW-0732">Signal</keyword>
<protein>
    <submittedName>
        <fullName evidence="7">RND family efflux transporter MFP subunit</fullName>
    </submittedName>
</protein>
<accession>A0ABU0JM82</accession>
<dbReference type="Gene3D" id="2.40.30.170">
    <property type="match status" value="1"/>
</dbReference>
<dbReference type="SUPFAM" id="SSF111369">
    <property type="entry name" value="HlyD-like secretion proteins"/>
    <property type="match status" value="1"/>
</dbReference>
<dbReference type="Pfam" id="PF25989">
    <property type="entry name" value="YknX_C"/>
    <property type="match status" value="1"/>
</dbReference>
<evidence type="ECO:0000313" key="8">
    <source>
        <dbReference type="Proteomes" id="UP001242480"/>
    </source>
</evidence>
<organism evidence="7 8">
    <name type="scientific">Labrys wisconsinensis</name>
    <dbReference type="NCBI Taxonomy" id="425677"/>
    <lineage>
        <taxon>Bacteria</taxon>
        <taxon>Pseudomonadati</taxon>
        <taxon>Pseudomonadota</taxon>
        <taxon>Alphaproteobacteria</taxon>
        <taxon>Hyphomicrobiales</taxon>
        <taxon>Xanthobacteraceae</taxon>
        <taxon>Labrys</taxon>
    </lineage>
</organism>
<reference evidence="7 8" key="1">
    <citation type="submission" date="2023-07" db="EMBL/GenBank/DDBJ databases">
        <title>Genomic Encyclopedia of Type Strains, Phase IV (KMG-IV): sequencing the most valuable type-strain genomes for metagenomic binning, comparative biology and taxonomic classification.</title>
        <authorList>
            <person name="Goeker M."/>
        </authorList>
    </citation>
    <scope>NUCLEOTIDE SEQUENCE [LARGE SCALE GENOMIC DNA]</scope>
    <source>
        <strain evidence="7 8">DSM 19619</strain>
    </source>
</reference>
<evidence type="ECO:0000259" key="4">
    <source>
        <dbReference type="Pfam" id="PF25917"/>
    </source>
</evidence>
<evidence type="ECO:0000259" key="6">
    <source>
        <dbReference type="Pfam" id="PF25989"/>
    </source>
</evidence>
<feature type="signal peptide" evidence="2">
    <location>
        <begin position="1"/>
        <end position="25"/>
    </location>
</feature>
<dbReference type="PANTHER" id="PTHR30469:SF15">
    <property type="entry name" value="HLYD FAMILY OF SECRETION PROTEINS"/>
    <property type="match status" value="1"/>
</dbReference>
<feature type="chain" id="PRO_5047178707" evidence="2">
    <location>
        <begin position="26"/>
        <end position="359"/>
    </location>
</feature>
<dbReference type="NCBIfam" id="TIGR01730">
    <property type="entry name" value="RND_mfp"/>
    <property type="match status" value="1"/>
</dbReference>
<dbReference type="Proteomes" id="UP001242480">
    <property type="component" value="Unassembled WGS sequence"/>
</dbReference>
<dbReference type="RefSeq" id="WP_307286607.1">
    <property type="nucleotide sequence ID" value="NZ_JAUSVX010000036.1"/>
</dbReference>
<dbReference type="Gene3D" id="1.10.287.470">
    <property type="entry name" value="Helix hairpin bin"/>
    <property type="match status" value="1"/>
</dbReference>
<evidence type="ECO:0000256" key="2">
    <source>
        <dbReference type="SAM" id="SignalP"/>
    </source>
</evidence>
<comment type="similarity">
    <text evidence="1">Belongs to the membrane fusion protein (MFP) (TC 8.A.1) family.</text>
</comment>
<dbReference type="Pfam" id="PF25954">
    <property type="entry name" value="Beta-barrel_RND_2"/>
    <property type="match status" value="1"/>
</dbReference>
<dbReference type="Gene3D" id="2.40.50.100">
    <property type="match status" value="1"/>
</dbReference>
<evidence type="ECO:0000313" key="7">
    <source>
        <dbReference type="EMBL" id="MDQ0475402.1"/>
    </source>
</evidence>
<dbReference type="PANTHER" id="PTHR30469">
    <property type="entry name" value="MULTIDRUG RESISTANCE PROTEIN MDTA"/>
    <property type="match status" value="1"/>
</dbReference>
<keyword evidence="8" id="KW-1185">Reference proteome</keyword>
<dbReference type="InterPro" id="IPR058624">
    <property type="entry name" value="MdtA-like_HH"/>
</dbReference>
<name>A0ABU0JM82_9HYPH</name>
<evidence type="ECO:0000259" key="5">
    <source>
        <dbReference type="Pfam" id="PF25954"/>
    </source>
</evidence>
<dbReference type="InterPro" id="IPR058637">
    <property type="entry name" value="YknX-like_C"/>
</dbReference>
<dbReference type="InterPro" id="IPR006143">
    <property type="entry name" value="RND_pump_MFP"/>
</dbReference>
<comment type="caution">
    <text evidence="7">The sequence shown here is derived from an EMBL/GenBank/DDBJ whole genome shotgun (WGS) entry which is preliminary data.</text>
</comment>
<feature type="domain" description="YknX-like C-terminal permuted SH3-like" evidence="6">
    <location>
        <begin position="284"/>
        <end position="352"/>
    </location>
</feature>
<dbReference type="InterPro" id="IPR058792">
    <property type="entry name" value="Beta-barrel_RND_2"/>
</dbReference>
<dbReference type="Pfam" id="PF25917">
    <property type="entry name" value="BSH_RND"/>
    <property type="match status" value="1"/>
</dbReference>
<proteinExistence type="inferred from homology"/>
<dbReference type="EMBL" id="JAUSVX010000036">
    <property type="protein sequence ID" value="MDQ0475402.1"/>
    <property type="molecule type" value="Genomic_DNA"/>
</dbReference>
<dbReference type="InterPro" id="IPR058625">
    <property type="entry name" value="MdtA-like_BSH"/>
</dbReference>